<dbReference type="Gene3D" id="1.25.40.70">
    <property type="entry name" value="Phosphatidylinositol 3-kinase, accessory domain (PIK)"/>
    <property type="match status" value="1"/>
</dbReference>
<organism evidence="2 3">
    <name type="scientific">Corallococcus sicarius</name>
    <dbReference type="NCBI Taxonomy" id="2316726"/>
    <lineage>
        <taxon>Bacteria</taxon>
        <taxon>Pseudomonadati</taxon>
        <taxon>Myxococcota</taxon>
        <taxon>Myxococcia</taxon>
        <taxon>Myxococcales</taxon>
        <taxon>Cystobacterineae</taxon>
        <taxon>Myxococcaceae</taxon>
        <taxon>Corallococcus</taxon>
    </lineage>
</organism>
<feature type="domain" description="DUF2019" evidence="1">
    <location>
        <begin position="7"/>
        <end position="93"/>
    </location>
</feature>
<evidence type="ECO:0000259" key="1">
    <source>
        <dbReference type="Pfam" id="PF09450"/>
    </source>
</evidence>
<evidence type="ECO:0000313" key="2">
    <source>
        <dbReference type="EMBL" id="RKH45831.1"/>
    </source>
</evidence>
<dbReference type="OrthoDB" id="5397193at2"/>
<dbReference type="RefSeq" id="WP_120624489.1">
    <property type="nucleotide sequence ID" value="NZ_RAWG01000030.1"/>
</dbReference>
<gene>
    <name evidence="2" type="ORF">D7X12_07045</name>
</gene>
<accession>A0A3A8NUH8</accession>
<dbReference type="InterPro" id="IPR016024">
    <property type="entry name" value="ARM-type_fold"/>
</dbReference>
<evidence type="ECO:0000313" key="3">
    <source>
        <dbReference type="Proteomes" id="UP000273405"/>
    </source>
</evidence>
<comment type="caution">
    <text evidence="2">The sequence shown here is derived from an EMBL/GenBank/DDBJ whole genome shotgun (WGS) entry which is preliminary data.</text>
</comment>
<dbReference type="Pfam" id="PF09450">
    <property type="entry name" value="DUF2019"/>
    <property type="match status" value="1"/>
</dbReference>
<dbReference type="InterPro" id="IPR018568">
    <property type="entry name" value="DUF2019"/>
</dbReference>
<dbReference type="Proteomes" id="UP000273405">
    <property type="component" value="Unassembled WGS sequence"/>
</dbReference>
<dbReference type="AlphaFoldDB" id="A0A3A8NUH8"/>
<protein>
    <submittedName>
        <fullName evidence="2">DUF2019 domain-containing protein</fullName>
    </submittedName>
</protein>
<sequence>MEKLQKFVDEFALHSAAQTEAIMRGDAKASNKHANQSFAAFKRLKAHGNVGRDALATLFTHPRMDVRTAAAVFLLRYRHAEARAVLEEAAKGKGLIPFEAQEALKRWEEGVWALDPE</sequence>
<dbReference type="SUPFAM" id="SSF48371">
    <property type="entry name" value="ARM repeat"/>
    <property type="match status" value="1"/>
</dbReference>
<keyword evidence="3" id="KW-1185">Reference proteome</keyword>
<reference evidence="3" key="1">
    <citation type="submission" date="2018-09" db="EMBL/GenBank/DDBJ databases">
        <authorList>
            <person name="Livingstone P.G."/>
            <person name="Whitworth D.E."/>
        </authorList>
    </citation>
    <scope>NUCLEOTIDE SEQUENCE [LARGE SCALE GENOMIC DNA]</scope>
    <source>
        <strain evidence="3">CA040B</strain>
    </source>
</reference>
<dbReference type="InterPro" id="IPR042236">
    <property type="entry name" value="PI3K_accessory_sf"/>
</dbReference>
<proteinExistence type="predicted"/>
<dbReference type="EMBL" id="RAWG01000030">
    <property type="protein sequence ID" value="RKH45831.1"/>
    <property type="molecule type" value="Genomic_DNA"/>
</dbReference>
<name>A0A3A8NUH8_9BACT</name>